<protein>
    <submittedName>
        <fullName evidence="1">Uncharacterized protein</fullName>
    </submittedName>
</protein>
<name>A0A401G1H3_9BACT</name>
<dbReference type="AlphaFoldDB" id="A0A401G1H3"/>
<dbReference type="OrthoDB" id="5540980at2"/>
<dbReference type="NCBIfam" id="NF047389">
    <property type="entry name" value="ATPase_Sll1717"/>
    <property type="match status" value="1"/>
</dbReference>
<organism evidence="1 2">
    <name type="scientific">Desulfonema ishimotonii</name>
    <dbReference type="NCBI Taxonomy" id="45657"/>
    <lineage>
        <taxon>Bacteria</taxon>
        <taxon>Pseudomonadati</taxon>
        <taxon>Thermodesulfobacteriota</taxon>
        <taxon>Desulfobacteria</taxon>
        <taxon>Desulfobacterales</taxon>
        <taxon>Desulfococcaceae</taxon>
        <taxon>Desulfonema</taxon>
    </lineage>
</organism>
<dbReference type="RefSeq" id="WP_124330209.1">
    <property type="nucleotide sequence ID" value="NZ_BEXT01000001.1"/>
</dbReference>
<evidence type="ECO:0000313" key="2">
    <source>
        <dbReference type="Proteomes" id="UP000288096"/>
    </source>
</evidence>
<dbReference type="InterPro" id="IPR059206">
    <property type="entry name" value="Sll1717-like"/>
</dbReference>
<dbReference type="EMBL" id="BEXT01000001">
    <property type="protein sequence ID" value="GBC63088.1"/>
    <property type="molecule type" value="Genomic_DNA"/>
</dbReference>
<keyword evidence="2" id="KW-1185">Reference proteome</keyword>
<dbReference type="Proteomes" id="UP000288096">
    <property type="component" value="Unassembled WGS sequence"/>
</dbReference>
<proteinExistence type="predicted"/>
<accession>A0A401G1H3</accession>
<dbReference type="InterPro" id="IPR027417">
    <property type="entry name" value="P-loop_NTPase"/>
</dbReference>
<evidence type="ECO:0000313" key="1">
    <source>
        <dbReference type="EMBL" id="GBC63088.1"/>
    </source>
</evidence>
<reference evidence="2" key="1">
    <citation type="submission" date="2017-11" db="EMBL/GenBank/DDBJ databases">
        <authorList>
            <person name="Watanabe M."/>
            <person name="Kojima H."/>
        </authorList>
    </citation>
    <scope>NUCLEOTIDE SEQUENCE [LARGE SCALE GENOMIC DNA]</scope>
    <source>
        <strain evidence="2">Tokyo 01</strain>
    </source>
</reference>
<sequence length="484" mass="55830">MRKEDIISPDLFGNEAGEDESEEILNSYFVDKPEFNLFYSKANRFQIVRSRKGVGKSALLKKTQYQLQNDPNIIAVYVKGSDLAALEPFDTMTPHELISGWQKRICTKITIEIGRRLNLAFDDDSISLVESAEVTGFRGRNLVGSLADRLKLKLGKIDIDIKKILSDNAQALLERYSKDKDINVWLLVDDIDATFLNTEEQRLYTSTFFSACRNIINLVNGLTIRASVRTDVWTIIDQYDEALDKCGQYIIDLSWSTTETGKILKKKILSFYQRKYPNNFKYKNISLDSPEERIFELVFIIPFPWGRGRVAPFRPIHILSAGRPRWAAQLCKLAAKHAFSNNFGKISIRNIDRVLEIYGRSRLNDLYKEHTHQCKNLKDLIEAFAGGPKKYTTQDMLKRITDKIIKLCGLPKIDGEEKGKDSIYIAHFLFRIGFICARDENDDTGLAFIKHEDRPHLLTSKVNLDDGLWWEIHPSYRKILRIKY</sequence>
<gene>
    <name evidence="1" type="ORF">DENIS_4077</name>
</gene>
<comment type="caution">
    <text evidence="1">The sequence shown here is derived from an EMBL/GenBank/DDBJ whole genome shotgun (WGS) entry which is preliminary data.</text>
</comment>
<reference evidence="2" key="2">
    <citation type="submission" date="2019-01" db="EMBL/GenBank/DDBJ databases">
        <title>Genome sequence of Desulfonema ishimotonii strain Tokyo 01.</title>
        <authorList>
            <person name="Fukui M."/>
        </authorList>
    </citation>
    <scope>NUCLEOTIDE SEQUENCE [LARGE SCALE GENOMIC DNA]</scope>
    <source>
        <strain evidence="2">Tokyo 01</strain>
    </source>
</reference>
<dbReference type="SUPFAM" id="SSF52540">
    <property type="entry name" value="P-loop containing nucleoside triphosphate hydrolases"/>
    <property type="match status" value="1"/>
</dbReference>